<accession>A0AAV2R209</accession>
<dbReference type="InterPro" id="IPR001304">
    <property type="entry name" value="C-type_lectin-like"/>
</dbReference>
<reference evidence="2 3" key="1">
    <citation type="submission" date="2024-05" db="EMBL/GenBank/DDBJ databases">
        <authorList>
            <person name="Wallberg A."/>
        </authorList>
    </citation>
    <scope>NUCLEOTIDE SEQUENCE [LARGE SCALE GENOMIC DNA]</scope>
</reference>
<comment type="caution">
    <text evidence="2">The sequence shown here is derived from an EMBL/GenBank/DDBJ whole genome shotgun (WGS) entry which is preliminary data.</text>
</comment>
<evidence type="ECO:0000313" key="2">
    <source>
        <dbReference type="EMBL" id="CAL4108414.1"/>
    </source>
</evidence>
<dbReference type="Proteomes" id="UP001497623">
    <property type="component" value="Unassembled WGS sequence"/>
</dbReference>
<feature type="non-terminal residue" evidence="2">
    <location>
        <position position="145"/>
    </location>
</feature>
<dbReference type="Gene3D" id="3.10.100.10">
    <property type="entry name" value="Mannose-Binding Protein A, subunit A"/>
    <property type="match status" value="1"/>
</dbReference>
<dbReference type="AlphaFoldDB" id="A0AAV2R209"/>
<gene>
    <name evidence="2" type="ORF">MNOR_LOCUS18884</name>
</gene>
<evidence type="ECO:0000313" key="3">
    <source>
        <dbReference type="Proteomes" id="UP001497623"/>
    </source>
</evidence>
<dbReference type="InterPro" id="IPR016187">
    <property type="entry name" value="CTDL_fold"/>
</dbReference>
<dbReference type="SUPFAM" id="SSF56436">
    <property type="entry name" value="C-type lectin-like"/>
    <property type="match status" value="1"/>
</dbReference>
<protein>
    <recommendedName>
        <fullName evidence="1">C-type lectin domain-containing protein</fullName>
    </recommendedName>
</protein>
<keyword evidence="3" id="KW-1185">Reference proteome</keyword>
<name>A0AAV2R209_MEGNR</name>
<dbReference type="InterPro" id="IPR016186">
    <property type="entry name" value="C-type_lectin-like/link_sf"/>
</dbReference>
<organism evidence="2 3">
    <name type="scientific">Meganyctiphanes norvegica</name>
    <name type="common">Northern krill</name>
    <name type="synonym">Thysanopoda norvegica</name>
    <dbReference type="NCBI Taxonomy" id="48144"/>
    <lineage>
        <taxon>Eukaryota</taxon>
        <taxon>Metazoa</taxon>
        <taxon>Ecdysozoa</taxon>
        <taxon>Arthropoda</taxon>
        <taxon>Crustacea</taxon>
        <taxon>Multicrustacea</taxon>
        <taxon>Malacostraca</taxon>
        <taxon>Eumalacostraca</taxon>
        <taxon>Eucarida</taxon>
        <taxon>Euphausiacea</taxon>
        <taxon>Euphausiidae</taxon>
        <taxon>Meganyctiphanes</taxon>
    </lineage>
</organism>
<sequence length="145" mass="16723">MNTRLTRMEEKDATKETKWSHLIIPTSSTTKMNWLDSWSRCGSLGAIPFVPKTRQDYEMMKSVRVTIGSFMWLPASDLAEEGSLKWWDGTVATASPGLVWRDGEELRYKSEDNDCVFWGTESDTSNDVHFQSCSRTEYPMICYKE</sequence>
<dbReference type="Pfam" id="PF00059">
    <property type="entry name" value="Lectin_C"/>
    <property type="match status" value="1"/>
</dbReference>
<evidence type="ECO:0000259" key="1">
    <source>
        <dbReference type="Pfam" id="PF00059"/>
    </source>
</evidence>
<dbReference type="EMBL" id="CAXKWB010013753">
    <property type="protein sequence ID" value="CAL4108414.1"/>
    <property type="molecule type" value="Genomic_DNA"/>
</dbReference>
<proteinExistence type="predicted"/>
<feature type="domain" description="C-type lectin" evidence="1">
    <location>
        <begin position="31"/>
        <end position="144"/>
    </location>
</feature>